<sequence length="532" mass="60957">MFQYEPFTPGLDALRLLVILPRASPKDREIACELHNRTFGSKPEYEALSYTWGTKPATKTIKINGEPFLVRNNLYSALQHLQLKTPRTLWVDAICINQDDISERNWQVSLMAFVYTRAERVLAWLGPSPGRLQSGFFSDEHWRAISHNPYWTRLWIIQELVLAYEVVFYLGKCSFGWDKVQSTMNPEWEALEGRSDAIKQLRDERYTSTQRLENLVELLQKAQCTEKRDKIYGFLGLVYDGSDDAIIVDYKIGFAQLYAQVIHFHQTTSAPLDSQFPNDIDRAAKLVKFSELIQHLLGGAVAKEVHRKMDVNWPKTFYTARGFIAGEILRLGTTPAEVISSIKSDRAWKQTITEAYRRSPELQRVRNAYAVFSQTMLGWDKKHLKKIKNLDSSSSFGYQFDVGDEALEFDEDDIGTPEASEARLYVGTKAMLGVAPPNTRVGDLVCTFLGCNINLVLRKVSKSEDRFVLVGRAERYREENEDLAMETEEENTIAYDLSRLTLDEWETAAEDPSFQNPINLKIDLETLQKLTS</sequence>
<keyword evidence="3" id="KW-1185">Reference proteome</keyword>
<evidence type="ECO:0000313" key="2">
    <source>
        <dbReference type="EMBL" id="KAF7553049.1"/>
    </source>
</evidence>
<evidence type="ECO:0000313" key="3">
    <source>
        <dbReference type="Proteomes" id="UP000722485"/>
    </source>
</evidence>
<accession>A0A9P5HH15</accession>
<gene>
    <name evidence="2" type="ORF">G7Z17_g3901</name>
</gene>
<dbReference type="PANTHER" id="PTHR24148">
    <property type="entry name" value="ANKYRIN REPEAT DOMAIN-CONTAINING PROTEIN 39 HOMOLOG-RELATED"/>
    <property type="match status" value="1"/>
</dbReference>
<proteinExistence type="predicted"/>
<organism evidence="2 3">
    <name type="scientific">Cylindrodendrum hubeiense</name>
    <dbReference type="NCBI Taxonomy" id="595255"/>
    <lineage>
        <taxon>Eukaryota</taxon>
        <taxon>Fungi</taxon>
        <taxon>Dikarya</taxon>
        <taxon>Ascomycota</taxon>
        <taxon>Pezizomycotina</taxon>
        <taxon>Sordariomycetes</taxon>
        <taxon>Hypocreomycetidae</taxon>
        <taxon>Hypocreales</taxon>
        <taxon>Nectriaceae</taxon>
        <taxon>Cylindrodendrum</taxon>
    </lineage>
</organism>
<feature type="domain" description="Heterokaryon incompatibility" evidence="1">
    <location>
        <begin position="45"/>
        <end position="128"/>
    </location>
</feature>
<dbReference type="InterPro" id="IPR010730">
    <property type="entry name" value="HET"/>
</dbReference>
<dbReference type="OrthoDB" id="5386682at2759"/>
<dbReference type="PANTHER" id="PTHR24148:SF64">
    <property type="entry name" value="HETEROKARYON INCOMPATIBILITY DOMAIN-CONTAINING PROTEIN"/>
    <property type="match status" value="1"/>
</dbReference>
<comment type="caution">
    <text evidence="2">The sequence shown here is derived from an EMBL/GenBank/DDBJ whole genome shotgun (WGS) entry which is preliminary data.</text>
</comment>
<dbReference type="Proteomes" id="UP000722485">
    <property type="component" value="Unassembled WGS sequence"/>
</dbReference>
<reference evidence="2" key="1">
    <citation type="submission" date="2020-03" db="EMBL/GenBank/DDBJ databases">
        <title>Draft Genome Sequence of Cylindrodendrum hubeiense.</title>
        <authorList>
            <person name="Buettner E."/>
            <person name="Kellner H."/>
        </authorList>
    </citation>
    <scope>NUCLEOTIDE SEQUENCE</scope>
    <source>
        <strain evidence="2">IHI 201604</strain>
    </source>
</reference>
<protein>
    <recommendedName>
        <fullName evidence="1">Heterokaryon incompatibility domain-containing protein</fullName>
    </recommendedName>
</protein>
<dbReference type="Pfam" id="PF06985">
    <property type="entry name" value="HET"/>
    <property type="match status" value="1"/>
</dbReference>
<name>A0A9P5HH15_9HYPO</name>
<dbReference type="AlphaFoldDB" id="A0A9P5HH15"/>
<dbReference type="EMBL" id="JAANBB010000051">
    <property type="protein sequence ID" value="KAF7553049.1"/>
    <property type="molecule type" value="Genomic_DNA"/>
</dbReference>
<evidence type="ECO:0000259" key="1">
    <source>
        <dbReference type="Pfam" id="PF06985"/>
    </source>
</evidence>
<dbReference type="InterPro" id="IPR052895">
    <property type="entry name" value="HetReg/Transcr_Mod"/>
</dbReference>